<comment type="caution">
    <text evidence="2">The sequence shown here is derived from an EMBL/GenBank/DDBJ whole genome shotgun (WGS) entry which is preliminary data.</text>
</comment>
<dbReference type="GO" id="GO:0006888">
    <property type="term" value="P:endoplasmic reticulum to Golgi vesicle-mediated transport"/>
    <property type="evidence" value="ECO:0007669"/>
    <property type="project" value="InterPro"/>
</dbReference>
<dbReference type="PANTHER" id="PTHR13520">
    <property type="entry name" value="RAD50-INTERACTING PROTEIN 1 RINT-1"/>
    <property type="match status" value="1"/>
</dbReference>
<dbReference type="AlphaFoldDB" id="A0A4S4M6U3"/>
<dbReference type="GO" id="GO:0006890">
    <property type="term" value="P:retrograde vesicle-mediated transport, Golgi to endoplasmic reticulum"/>
    <property type="evidence" value="ECO:0007669"/>
    <property type="project" value="InterPro"/>
</dbReference>
<dbReference type="GO" id="GO:0060628">
    <property type="term" value="P:regulation of ER to Golgi vesicle-mediated transport"/>
    <property type="evidence" value="ECO:0007669"/>
    <property type="project" value="TreeGrafter"/>
</dbReference>
<sequence>MAALQIQELLKPANIEVSRRQALDKLNSWNSRDIASLAAVVDSARTQRDSLQSSLAESERNLDALIAETRTSVSEHLHSAQELSLLRHSLADELSSLTSELVSSMSDDQRTPTLLEDIESMHRNLKELESIKAYVQVVQQALKLSESAVEEIRTVNPISVSKYESLQVFVSSVTTTCSQVSEVTGQLNGGLRLVSYLEELEERTWSNMRDALSAVLLSVLEKLQWPMLVNFFSASEEDRKAFQMAFLDLLRLQEIGERMHTSTKAKSEKDGLYPIQALVQPISLRFKYHFEGSRQTNRLDKPEWYFTHILDASHKHRPFMEDVVQKLLSTTKYRDINAWAEFTYSLLPILARHLRKSMPSLLPHPPLLAHTIYQALSFDAAMKEEGFSLAGTMAGRYAEDKAWEGISEVVLGRKAWFEHWVEGERQFALDQYHEIIGSPDAWLIADDDTSSEESPAVNRELRPTNSARRLKSLVEQVTDRYTPIPQFSQRARFLIHVQLPLLEMYHGRIASSLDAFETLSSTLVRAVPGALSGDGRDKGRLTSGVEGVMRLCKALVSAKFVSDAMEVWGEDVFFLELWAEINRRASLRVRAETHPALPDPKDMSTEAPDGTIFEELIQQYEKLVSRAEDIIVQQVYGEVEGTLKAHLLSQGEPSPDPSASNIVISPTLLPALSLLSSHLSFLERTLPHGTVLSIYRHVAARLSTHILQRTILYRGHHRLTLEEGKVIHGECRLWVETCRQALGSIGTSSKGRVEAPWRRLLEAGQTIGAEGERWDGIVQASFGPMKDSAWEARMAELVDGTELSREEVCMIAKTRTDCDH</sequence>
<protein>
    <recommendedName>
        <fullName evidence="4">RINT-1 family protein</fullName>
    </recommendedName>
</protein>
<reference evidence="2 3" key="1">
    <citation type="submission" date="2019-02" db="EMBL/GenBank/DDBJ databases">
        <title>Genome sequencing of the rare red list fungi Bondarzewia mesenterica.</title>
        <authorList>
            <person name="Buettner E."/>
            <person name="Kellner H."/>
        </authorList>
    </citation>
    <scope>NUCLEOTIDE SEQUENCE [LARGE SCALE GENOMIC DNA]</scope>
    <source>
        <strain evidence="2 3">DSM 108281</strain>
    </source>
</reference>
<dbReference type="GO" id="GO:0070939">
    <property type="term" value="C:Dsl1/NZR complex"/>
    <property type="evidence" value="ECO:0007669"/>
    <property type="project" value="InterPro"/>
</dbReference>
<dbReference type="Gene3D" id="1.20.58.1420">
    <property type="entry name" value="Dsl1p vesicle tethering complex, Tip20p subunit, domain B"/>
    <property type="match status" value="1"/>
</dbReference>
<dbReference type="PANTHER" id="PTHR13520:SF0">
    <property type="entry name" value="RAD50-INTERACTING PROTEIN 1"/>
    <property type="match status" value="1"/>
</dbReference>
<keyword evidence="1" id="KW-0175">Coiled coil</keyword>
<feature type="coiled-coil region" evidence="1">
    <location>
        <begin position="41"/>
        <end position="68"/>
    </location>
</feature>
<proteinExistence type="predicted"/>
<evidence type="ECO:0000313" key="3">
    <source>
        <dbReference type="Proteomes" id="UP000310158"/>
    </source>
</evidence>
<dbReference type="Pfam" id="PF04437">
    <property type="entry name" value="RINT1_TIP1"/>
    <property type="match status" value="1"/>
</dbReference>
<dbReference type="InterPro" id="IPR007528">
    <property type="entry name" value="RINT1_Tip20"/>
</dbReference>
<dbReference type="InterPro" id="IPR042042">
    <property type="entry name" value="Tip20p_domB"/>
</dbReference>
<dbReference type="Proteomes" id="UP000310158">
    <property type="component" value="Unassembled WGS sequence"/>
</dbReference>
<dbReference type="InterPro" id="IPR042044">
    <property type="entry name" value="EXOC6PINT-1/Sec15/Tip20_C_dom2"/>
</dbReference>
<evidence type="ECO:0008006" key="4">
    <source>
        <dbReference type="Google" id="ProtNLM"/>
    </source>
</evidence>
<gene>
    <name evidence="2" type="ORF">EW146_g461</name>
</gene>
<accession>A0A4S4M6U3</accession>
<name>A0A4S4M6U3_9AGAM</name>
<evidence type="ECO:0000313" key="2">
    <source>
        <dbReference type="EMBL" id="THH21006.1"/>
    </source>
</evidence>
<dbReference type="PROSITE" id="PS51386">
    <property type="entry name" value="RINT1_TIP20"/>
    <property type="match status" value="1"/>
</dbReference>
<dbReference type="Gene3D" id="1.20.58.670">
    <property type="entry name" value="Dsl1p vesicle tethering complex, Tip20p subunit, domain D"/>
    <property type="match status" value="1"/>
</dbReference>
<organism evidence="2 3">
    <name type="scientific">Bondarzewia mesenterica</name>
    <dbReference type="NCBI Taxonomy" id="1095465"/>
    <lineage>
        <taxon>Eukaryota</taxon>
        <taxon>Fungi</taxon>
        <taxon>Dikarya</taxon>
        <taxon>Basidiomycota</taxon>
        <taxon>Agaricomycotina</taxon>
        <taxon>Agaricomycetes</taxon>
        <taxon>Russulales</taxon>
        <taxon>Bondarzewiaceae</taxon>
        <taxon>Bondarzewia</taxon>
    </lineage>
</organism>
<dbReference type="OrthoDB" id="407410at2759"/>
<evidence type="ECO:0000256" key="1">
    <source>
        <dbReference type="SAM" id="Coils"/>
    </source>
</evidence>
<keyword evidence="3" id="KW-1185">Reference proteome</keyword>
<dbReference type="EMBL" id="SGPL01000010">
    <property type="protein sequence ID" value="THH21006.1"/>
    <property type="molecule type" value="Genomic_DNA"/>
</dbReference>